<keyword evidence="11" id="KW-0378">Hydrolase</keyword>
<dbReference type="InterPro" id="IPR001959">
    <property type="entry name" value="Transposase"/>
</dbReference>
<keyword evidence="4" id="KW-0862">Zinc</keyword>
<evidence type="ECO:0000256" key="6">
    <source>
        <dbReference type="ARBA" id="ARBA00023172"/>
    </source>
</evidence>
<name>A0ABN3XXE7_9ACTN</name>
<dbReference type="InterPro" id="IPR021027">
    <property type="entry name" value="Transposase_put_HTH"/>
</dbReference>
<accession>A0ABN3XXE7</accession>
<dbReference type="Pfam" id="PF12323">
    <property type="entry name" value="HTH_OrfB_IS605"/>
    <property type="match status" value="1"/>
</dbReference>
<evidence type="ECO:0000313" key="11">
    <source>
        <dbReference type="EMBL" id="GAA3005629.1"/>
    </source>
</evidence>
<keyword evidence="11" id="KW-0540">Nuclease</keyword>
<sequence length="439" mass="48311">MPNGFTKHLGVDAPSFRAGRKRGSARHGGPRVLSVGFGRLIDMSRFRLQPSPAQEAALLEHCGHARFVWNLAVEQHAHWKRGRKSAPGFAEQCRQLTEARAAFEWLRAGSVTVQQQALKDFHQAMANFFGKSHRKPTWRRRGQGEGFRIVAVKPGDVRRISRNVGEVKIPKVGWVRFRWSRPVAEAKSYRMTRDAAGRWHVAFAAVPEPIPAPGTGEVVGADRGVAVSAALSTGELLNAPGLRDTEKKRLLRLQRKLAKAKRGSNRRGKVKAAIARLKARETDRRKDWVEKTSTDLARLFDVIAVEDLKISNMTRSARGTVEAPGKNVRQKAGLNRGILANGWGQLVTRLEQKAPGRAQKINPRFTSQTCNACGHRAAESRENQSRFGCVACGHQAHADVNAAKNIRDTAAGHAVAARGGSALAKPVNREPQRDLLLMG</sequence>
<organism evidence="11 12">
    <name type="scientific">Streptosporangium longisporum</name>
    <dbReference type="NCBI Taxonomy" id="46187"/>
    <lineage>
        <taxon>Bacteria</taxon>
        <taxon>Bacillati</taxon>
        <taxon>Actinomycetota</taxon>
        <taxon>Actinomycetes</taxon>
        <taxon>Streptosporangiales</taxon>
        <taxon>Streptosporangiaceae</taxon>
        <taxon>Streptosporangium</taxon>
    </lineage>
</organism>
<evidence type="ECO:0000259" key="10">
    <source>
        <dbReference type="Pfam" id="PF12323"/>
    </source>
</evidence>
<evidence type="ECO:0000256" key="1">
    <source>
        <dbReference type="ARBA" id="ARBA00008761"/>
    </source>
</evidence>
<dbReference type="Pfam" id="PF01385">
    <property type="entry name" value="OrfB_IS605"/>
    <property type="match status" value="1"/>
</dbReference>
<evidence type="ECO:0000256" key="4">
    <source>
        <dbReference type="ARBA" id="ARBA00022833"/>
    </source>
</evidence>
<reference evidence="11 12" key="1">
    <citation type="journal article" date="2019" name="Int. J. Syst. Evol. Microbiol.">
        <title>The Global Catalogue of Microorganisms (GCM) 10K type strain sequencing project: providing services to taxonomists for standard genome sequencing and annotation.</title>
        <authorList>
            <consortium name="The Broad Institute Genomics Platform"/>
            <consortium name="The Broad Institute Genome Sequencing Center for Infectious Disease"/>
            <person name="Wu L."/>
            <person name="Ma J."/>
        </authorList>
    </citation>
    <scope>NUCLEOTIDE SEQUENCE [LARGE SCALE GENOMIC DNA]</scope>
    <source>
        <strain evidence="11 12">JCM 3106</strain>
    </source>
</reference>
<dbReference type="EMBL" id="BAAAWD010000007">
    <property type="protein sequence ID" value="GAA3005629.1"/>
    <property type="molecule type" value="Genomic_DNA"/>
</dbReference>
<keyword evidence="2" id="KW-0815">Transposition</keyword>
<keyword evidence="12" id="KW-1185">Reference proteome</keyword>
<protein>
    <submittedName>
        <fullName evidence="11">RNA-guided endonuclease TnpB family protein</fullName>
    </submittedName>
</protein>
<dbReference type="GO" id="GO:0004519">
    <property type="term" value="F:endonuclease activity"/>
    <property type="evidence" value="ECO:0007669"/>
    <property type="project" value="UniProtKB-KW"/>
</dbReference>
<keyword evidence="5" id="KW-0238">DNA-binding</keyword>
<dbReference type="NCBIfam" id="NF040570">
    <property type="entry name" value="guided_TnpB"/>
    <property type="match status" value="1"/>
</dbReference>
<proteinExistence type="inferred from homology"/>
<comment type="caution">
    <text evidence="11">The sequence shown here is derived from an EMBL/GenBank/DDBJ whole genome shotgun (WGS) entry which is preliminary data.</text>
</comment>
<keyword evidence="3" id="KW-0479">Metal-binding</keyword>
<evidence type="ECO:0000256" key="7">
    <source>
        <dbReference type="SAM" id="MobiDB-lite"/>
    </source>
</evidence>
<feature type="domain" description="Cas12f1-like TNB" evidence="9">
    <location>
        <begin position="343"/>
        <end position="406"/>
    </location>
</feature>
<keyword evidence="6" id="KW-0233">DNA recombination</keyword>
<dbReference type="Pfam" id="PF07282">
    <property type="entry name" value="Cas12f1-like_TNB"/>
    <property type="match status" value="1"/>
</dbReference>
<keyword evidence="11" id="KW-0255">Endonuclease</keyword>
<evidence type="ECO:0000256" key="2">
    <source>
        <dbReference type="ARBA" id="ARBA00022578"/>
    </source>
</evidence>
<feature type="domain" description="Transposase putative helix-turn-helix" evidence="10">
    <location>
        <begin position="45"/>
        <end position="79"/>
    </location>
</feature>
<feature type="domain" description="Probable transposase IS891/IS1136/IS1341" evidence="8">
    <location>
        <begin position="206"/>
        <end position="316"/>
    </location>
</feature>
<feature type="compositionally biased region" description="Basic residues" evidence="7">
    <location>
        <begin position="18"/>
        <end position="27"/>
    </location>
</feature>
<evidence type="ECO:0000256" key="3">
    <source>
        <dbReference type="ARBA" id="ARBA00022723"/>
    </source>
</evidence>
<evidence type="ECO:0000259" key="9">
    <source>
        <dbReference type="Pfam" id="PF07282"/>
    </source>
</evidence>
<evidence type="ECO:0000313" key="12">
    <source>
        <dbReference type="Proteomes" id="UP001499930"/>
    </source>
</evidence>
<evidence type="ECO:0000259" key="8">
    <source>
        <dbReference type="Pfam" id="PF01385"/>
    </source>
</evidence>
<dbReference type="InterPro" id="IPR010095">
    <property type="entry name" value="Cas12f1-like_TNB"/>
</dbReference>
<evidence type="ECO:0000256" key="5">
    <source>
        <dbReference type="ARBA" id="ARBA00023125"/>
    </source>
</evidence>
<dbReference type="Proteomes" id="UP001499930">
    <property type="component" value="Unassembled WGS sequence"/>
</dbReference>
<feature type="region of interest" description="Disordered" evidence="7">
    <location>
        <begin position="1"/>
        <end position="27"/>
    </location>
</feature>
<gene>
    <name evidence="11" type="ORF">GCM10017559_29200</name>
</gene>
<comment type="similarity">
    <text evidence="1">In the C-terminal section; belongs to the transposase 35 family.</text>
</comment>